<dbReference type="Proteomes" id="UP000252669">
    <property type="component" value="Unassembled WGS sequence"/>
</dbReference>
<dbReference type="SUPFAM" id="SSF52540">
    <property type="entry name" value="P-loop containing nucleoside triphosphate hydrolases"/>
    <property type="match status" value="1"/>
</dbReference>
<dbReference type="EMBL" id="PDKB01000007">
    <property type="protein sequence ID" value="RBQ29176.1"/>
    <property type="molecule type" value="Genomic_DNA"/>
</dbReference>
<gene>
    <name evidence="2" type="ORF">CRU91_04930</name>
</gene>
<dbReference type="InterPro" id="IPR027417">
    <property type="entry name" value="P-loop_NTPase"/>
</dbReference>
<keyword evidence="1" id="KW-0547">Nucleotide-binding</keyword>
<dbReference type="CDD" id="cd00154">
    <property type="entry name" value="Rab"/>
    <property type="match status" value="1"/>
</dbReference>
<dbReference type="NCBIfam" id="TIGR00231">
    <property type="entry name" value="small_GTP"/>
    <property type="match status" value="1"/>
</dbReference>
<comment type="caution">
    <text evidence="2">The sequence shown here is derived from an EMBL/GenBank/DDBJ whole genome shotgun (WGS) entry which is preliminary data.</text>
</comment>
<dbReference type="SMART" id="SM00173">
    <property type="entry name" value="RAS"/>
    <property type="match status" value="1"/>
</dbReference>
<dbReference type="AlphaFoldDB" id="A0A366MSB9"/>
<dbReference type="RefSeq" id="WP_113893991.1">
    <property type="nucleotide sequence ID" value="NZ_JANJGA010000008.1"/>
</dbReference>
<protein>
    <submittedName>
        <fullName evidence="2">GTP-binding protein</fullName>
    </submittedName>
</protein>
<dbReference type="InterPro" id="IPR001806">
    <property type="entry name" value="Small_GTPase"/>
</dbReference>
<evidence type="ECO:0000313" key="2">
    <source>
        <dbReference type="EMBL" id="RBQ29176.1"/>
    </source>
</evidence>
<proteinExistence type="predicted"/>
<dbReference type="Pfam" id="PF00071">
    <property type="entry name" value="Ras"/>
    <property type="match status" value="1"/>
</dbReference>
<dbReference type="PROSITE" id="PS51419">
    <property type="entry name" value="RAB"/>
    <property type="match status" value="1"/>
</dbReference>
<dbReference type="GO" id="GO:0005525">
    <property type="term" value="F:GTP binding"/>
    <property type="evidence" value="ECO:0007669"/>
    <property type="project" value="InterPro"/>
</dbReference>
<keyword evidence="3" id="KW-1185">Reference proteome</keyword>
<dbReference type="Gene3D" id="3.40.50.300">
    <property type="entry name" value="P-loop containing nucleotide triphosphate hydrolases"/>
    <property type="match status" value="1"/>
</dbReference>
<dbReference type="GO" id="GO:0003924">
    <property type="term" value="F:GTPase activity"/>
    <property type="evidence" value="ECO:0007669"/>
    <property type="project" value="InterPro"/>
</dbReference>
<dbReference type="PANTHER" id="PTHR47978">
    <property type="match status" value="1"/>
</dbReference>
<sequence>MFSYKIVLVGDYGTGKTSLIRRFVDNSFSEEYKSSIGVAISKKELISNINSIEHKSIMMIWDIEGKTDFQPIFAHHLMGSKAFIIVADVTRKESLDSINEHILLCQKSVGTAPIFIALNKSDLQHEEIDLNSIKSLSSNVIKVFKTSAKDETCVNDIFEILNFTVVGNLIK</sequence>
<dbReference type="OrthoDB" id="7957980at2"/>
<dbReference type="InterPro" id="IPR005225">
    <property type="entry name" value="Small_GTP-bd"/>
</dbReference>
<dbReference type="PRINTS" id="PR00449">
    <property type="entry name" value="RASTRNSFRMNG"/>
</dbReference>
<accession>A0A366MSB9</accession>
<reference evidence="2 3" key="1">
    <citation type="submission" date="2017-10" db="EMBL/GenBank/DDBJ databases">
        <title>Genomics of the genus Arcobacter.</title>
        <authorList>
            <person name="Perez-Cataluna A."/>
            <person name="Figueras M.J."/>
        </authorList>
    </citation>
    <scope>NUCLEOTIDE SEQUENCE [LARGE SCALE GENOMIC DNA]</scope>
    <source>
        <strain evidence="2 3">CECT 9230</strain>
    </source>
</reference>
<organism evidence="2 3">
    <name type="scientific">Aliarcobacter vitoriensis</name>
    <dbReference type="NCBI Taxonomy" id="2011099"/>
    <lineage>
        <taxon>Bacteria</taxon>
        <taxon>Pseudomonadati</taxon>
        <taxon>Campylobacterota</taxon>
        <taxon>Epsilonproteobacteria</taxon>
        <taxon>Campylobacterales</taxon>
        <taxon>Arcobacteraceae</taxon>
        <taxon>Aliarcobacter</taxon>
    </lineage>
</organism>
<name>A0A366MSB9_9BACT</name>
<dbReference type="SMART" id="SM00174">
    <property type="entry name" value="RHO"/>
    <property type="match status" value="1"/>
</dbReference>
<dbReference type="SMART" id="SM00175">
    <property type="entry name" value="RAB"/>
    <property type="match status" value="1"/>
</dbReference>
<evidence type="ECO:0000256" key="1">
    <source>
        <dbReference type="ARBA" id="ARBA00022741"/>
    </source>
</evidence>
<evidence type="ECO:0000313" key="3">
    <source>
        <dbReference type="Proteomes" id="UP000252669"/>
    </source>
</evidence>